<sequence length="380" mass="42460">MHMSRAEKARKKRHKRRLGTIATVITCLLVVGVGGSYAFVQMHPKVTANEITMNDESTTSRKANIVVDPHASTKAKIETTLKANQFNGTAYIVKDNQVILNQGFGIANKTIGKMTDDKSLYIIGSMQKAVVATAIMQLQEKGLLNVEDPINKYFPDFPNGKNIKIKNFLGHTSGINGRKKGNQPITSEQILRDIEAGGIYRQPGKWDYRDDNYAVMGRLIEVLTNQTLTNYLKQHIFTPARMTQTGIGDGFFTNPNEAVSYKLSNGTLIKNPYLQDNSQLFGAGNMYMPPKDIYLFDKALTSGKLINQASLTRMLQPGAGYYGFGFYDKSTFYLSRGVIYNYETINSFSRNHKDAVILFSNIRSEKGNVALTKEIYGLLQ</sequence>
<protein>
    <recommendedName>
        <fullName evidence="3">Beta-lactamase-related domain-containing protein</fullName>
    </recommendedName>
</protein>
<evidence type="ECO:0000313" key="4">
    <source>
        <dbReference type="EMBL" id="KGL40825.1"/>
    </source>
</evidence>
<dbReference type="EMBL" id="JNFA01000023">
    <property type="protein sequence ID" value="KGL40825.1"/>
    <property type="molecule type" value="Genomic_DNA"/>
</dbReference>
<dbReference type="InterPro" id="IPR001466">
    <property type="entry name" value="Beta-lactam-related"/>
</dbReference>
<evidence type="ECO:0000256" key="1">
    <source>
        <dbReference type="ARBA" id="ARBA00004370"/>
    </source>
</evidence>
<dbReference type="InterPro" id="IPR012338">
    <property type="entry name" value="Beta-lactam/transpept-like"/>
</dbReference>
<dbReference type="SUPFAM" id="SSF56601">
    <property type="entry name" value="beta-lactamase/transpeptidase-like"/>
    <property type="match status" value="1"/>
</dbReference>
<dbReference type="InterPro" id="IPR050491">
    <property type="entry name" value="AmpC-like"/>
</dbReference>
<name>A0A099W9L8_9LIST</name>
<dbReference type="PANTHER" id="PTHR46825:SF11">
    <property type="entry name" value="PENICILLIN-BINDING PROTEIN 4"/>
    <property type="match status" value="1"/>
</dbReference>
<keyword evidence="2" id="KW-0472">Membrane</keyword>
<accession>A0A099W9L8</accession>
<dbReference type="eggNOG" id="COG1680">
    <property type="taxonomic scope" value="Bacteria"/>
</dbReference>
<dbReference type="Pfam" id="PF00144">
    <property type="entry name" value="Beta-lactamase"/>
    <property type="match status" value="1"/>
</dbReference>
<evidence type="ECO:0000259" key="3">
    <source>
        <dbReference type="Pfam" id="PF00144"/>
    </source>
</evidence>
<dbReference type="AlphaFoldDB" id="A0A099W9L8"/>
<evidence type="ECO:0000256" key="2">
    <source>
        <dbReference type="ARBA" id="ARBA00023136"/>
    </source>
</evidence>
<dbReference type="RefSeq" id="WP_052167624.1">
    <property type="nucleotide sequence ID" value="NZ_JNFA01000023.1"/>
</dbReference>
<dbReference type="GO" id="GO:0016020">
    <property type="term" value="C:membrane"/>
    <property type="evidence" value="ECO:0007669"/>
    <property type="project" value="UniProtKB-SubCell"/>
</dbReference>
<proteinExistence type="predicted"/>
<reference evidence="4 5" key="1">
    <citation type="submission" date="2014-05" db="EMBL/GenBank/DDBJ databases">
        <title>Novel Listeriaceae from food processing environments.</title>
        <authorList>
            <person name="den Bakker H.C."/>
        </authorList>
    </citation>
    <scope>NUCLEOTIDE SEQUENCE [LARGE SCALE GENOMIC DNA]</scope>
    <source>
        <strain evidence="4 5">FSL A5-0281</strain>
    </source>
</reference>
<feature type="domain" description="Beta-lactamase-related" evidence="3">
    <location>
        <begin position="77"/>
        <end position="315"/>
    </location>
</feature>
<dbReference type="STRING" id="1552123.EP57_09730"/>
<dbReference type="Gene3D" id="3.40.710.10">
    <property type="entry name" value="DD-peptidase/beta-lactamase superfamily"/>
    <property type="match status" value="1"/>
</dbReference>
<dbReference type="PANTHER" id="PTHR46825">
    <property type="entry name" value="D-ALANYL-D-ALANINE-CARBOXYPEPTIDASE/ENDOPEPTIDASE AMPH"/>
    <property type="match status" value="1"/>
</dbReference>
<dbReference type="Proteomes" id="UP000029844">
    <property type="component" value="Unassembled WGS sequence"/>
</dbReference>
<keyword evidence="5" id="KW-1185">Reference proteome</keyword>
<dbReference type="GeneID" id="58717652"/>
<evidence type="ECO:0000313" key="5">
    <source>
        <dbReference type="Proteomes" id="UP000029844"/>
    </source>
</evidence>
<comment type="caution">
    <text evidence="4">The sequence shown here is derived from an EMBL/GenBank/DDBJ whole genome shotgun (WGS) entry which is preliminary data.</text>
</comment>
<organism evidence="4 5">
    <name type="scientific">Listeria booriae</name>
    <dbReference type="NCBI Taxonomy" id="1552123"/>
    <lineage>
        <taxon>Bacteria</taxon>
        <taxon>Bacillati</taxon>
        <taxon>Bacillota</taxon>
        <taxon>Bacilli</taxon>
        <taxon>Bacillales</taxon>
        <taxon>Listeriaceae</taxon>
        <taxon>Listeria</taxon>
    </lineage>
</organism>
<gene>
    <name evidence="4" type="ORF">EP57_09730</name>
</gene>
<comment type="subcellular location">
    <subcellularLocation>
        <location evidence="1">Membrane</location>
    </subcellularLocation>
</comment>